<dbReference type="EMBL" id="JACZZA010000010">
    <property type="protein sequence ID" value="MBE1161929.1"/>
    <property type="molecule type" value="Genomic_DNA"/>
</dbReference>
<dbReference type="RefSeq" id="WP_192556764.1">
    <property type="nucleotide sequence ID" value="NZ_JACZZA010000010.1"/>
</dbReference>
<reference evidence="1 2" key="1">
    <citation type="submission" date="2020-09" db="EMBL/GenBank/DDBJ databases">
        <title>Dyella sp. 7MK23 isolated from forest soil.</title>
        <authorList>
            <person name="Fu J."/>
        </authorList>
    </citation>
    <scope>NUCLEOTIDE SEQUENCE [LARGE SCALE GENOMIC DNA]</scope>
    <source>
        <strain evidence="1 2">7MK23</strain>
    </source>
</reference>
<evidence type="ECO:0000313" key="1">
    <source>
        <dbReference type="EMBL" id="MBE1161929.1"/>
    </source>
</evidence>
<name>A0ABR9GD12_9GAMM</name>
<dbReference type="Proteomes" id="UP000651010">
    <property type="component" value="Unassembled WGS sequence"/>
</dbReference>
<proteinExistence type="predicted"/>
<organism evidence="1 2">
    <name type="scientific">Dyella acidiphila</name>
    <dbReference type="NCBI Taxonomy" id="2775866"/>
    <lineage>
        <taxon>Bacteria</taxon>
        <taxon>Pseudomonadati</taxon>
        <taxon>Pseudomonadota</taxon>
        <taxon>Gammaproteobacteria</taxon>
        <taxon>Lysobacterales</taxon>
        <taxon>Rhodanobacteraceae</taxon>
        <taxon>Dyella</taxon>
    </lineage>
</organism>
<gene>
    <name evidence="1" type="ORF">IGX34_16215</name>
</gene>
<sequence>MNARLVDAASSILGISMHASLRRHVVGLFALLATLFVLGMSLPASGAEMLNSHTSCHRCAADVAYVAGRRLLAL</sequence>
<protein>
    <recommendedName>
        <fullName evidence="3">DUF2946 domain-containing protein</fullName>
    </recommendedName>
</protein>
<comment type="caution">
    <text evidence="1">The sequence shown here is derived from an EMBL/GenBank/DDBJ whole genome shotgun (WGS) entry which is preliminary data.</text>
</comment>
<accession>A0ABR9GD12</accession>
<evidence type="ECO:0000313" key="2">
    <source>
        <dbReference type="Proteomes" id="UP000651010"/>
    </source>
</evidence>
<evidence type="ECO:0008006" key="3">
    <source>
        <dbReference type="Google" id="ProtNLM"/>
    </source>
</evidence>
<keyword evidence="2" id="KW-1185">Reference proteome</keyword>